<evidence type="ECO:0000313" key="4">
    <source>
        <dbReference type="Proteomes" id="UP000254626"/>
    </source>
</evidence>
<organism evidence="3 4">
    <name type="scientific">Vibrio fluvialis</name>
    <dbReference type="NCBI Taxonomy" id="676"/>
    <lineage>
        <taxon>Bacteria</taxon>
        <taxon>Pseudomonadati</taxon>
        <taxon>Pseudomonadota</taxon>
        <taxon>Gammaproteobacteria</taxon>
        <taxon>Vibrionales</taxon>
        <taxon>Vibrionaceae</taxon>
        <taxon>Vibrio</taxon>
    </lineage>
</organism>
<sequence>MRLITTFTQISDPINAVSNLKESLIFEGLSSLVFYYTDEYPADILFRSLKQAFPNIPFVGCSSCKGVMTEKGYHSGPVIAALAIYDAASSAYGTGLIGLEDDKDLRKSTRKAIQQALRSADRIGEVPSLIILHATPGHEELFIDEIDDTFGTQIPIIGGSAADNYIQQQWSSMTEQGWVKNGLAVQLIFPSKPLTTGFSAGYSPTEFVGTVTKASGRFIHEIDGEPAKQIYKEWISDHSSVQISEHYLFHHVTRFPLGRVAGHIHQQPYYKLSHPVRMTRSGAMEMFTAVVEGETVTLMTGSREQLINRASRVVKEANTPNYHESQLLGSIIIYCAGSMLRLGDDILGVQRQLKSQMNGRPFICPFTFGEQGRFIGGENAHGNLMISSVLFYESE</sequence>
<keyword evidence="3" id="KW-0418">Kinase</keyword>
<dbReference type="AlphaFoldDB" id="A0AAX2LSR6"/>
<dbReference type="PANTHER" id="PTHR40252">
    <property type="entry name" value="BLR0328 PROTEIN"/>
    <property type="match status" value="1"/>
</dbReference>
<reference evidence="3 4" key="1">
    <citation type="submission" date="2018-06" db="EMBL/GenBank/DDBJ databases">
        <authorList>
            <consortium name="Pathogen Informatics"/>
            <person name="Doyle S."/>
        </authorList>
    </citation>
    <scope>NUCLEOTIDE SEQUENCE [LARGE SCALE GENOMIC DNA]</scope>
    <source>
        <strain evidence="3 4">NCTC11327</strain>
    </source>
</reference>
<protein>
    <submittedName>
        <fullName evidence="3">Histidine kinase</fullName>
    </submittedName>
</protein>
<accession>A0AAX2LSR6</accession>
<feature type="domain" description="FIST" evidence="1">
    <location>
        <begin position="29"/>
        <end position="226"/>
    </location>
</feature>
<dbReference type="Proteomes" id="UP000254626">
    <property type="component" value="Unassembled WGS sequence"/>
</dbReference>
<evidence type="ECO:0000313" key="3">
    <source>
        <dbReference type="EMBL" id="SUP24398.1"/>
    </source>
</evidence>
<dbReference type="PANTHER" id="PTHR40252:SF2">
    <property type="entry name" value="BLR0328 PROTEIN"/>
    <property type="match status" value="1"/>
</dbReference>
<dbReference type="InterPro" id="IPR013702">
    <property type="entry name" value="FIST_domain_N"/>
</dbReference>
<dbReference type="Pfam" id="PF08495">
    <property type="entry name" value="FIST"/>
    <property type="match status" value="1"/>
</dbReference>
<dbReference type="InterPro" id="IPR019494">
    <property type="entry name" value="FIST_C"/>
</dbReference>
<name>A0AAX2LSR6_VIBFL</name>
<dbReference type="RefSeq" id="WP_081094765.1">
    <property type="nucleotide sequence ID" value="NZ_CABLBX010000001.1"/>
</dbReference>
<gene>
    <name evidence="3" type="ORF">NCTC11327_01446</name>
</gene>
<dbReference type="GO" id="GO:0016301">
    <property type="term" value="F:kinase activity"/>
    <property type="evidence" value="ECO:0007669"/>
    <property type="project" value="UniProtKB-KW"/>
</dbReference>
<dbReference type="GeneID" id="29386317"/>
<feature type="domain" description="FIST C-domain" evidence="2">
    <location>
        <begin position="227"/>
        <end position="374"/>
    </location>
</feature>
<keyword evidence="3" id="KW-0808">Transferase</keyword>
<comment type="caution">
    <text evidence="3">The sequence shown here is derived from an EMBL/GenBank/DDBJ whole genome shotgun (WGS) entry which is preliminary data.</text>
</comment>
<dbReference type="SMART" id="SM01204">
    <property type="entry name" value="FIST_C"/>
    <property type="match status" value="1"/>
</dbReference>
<evidence type="ECO:0000259" key="1">
    <source>
        <dbReference type="SMART" id="SM00897"/>
    </source>
</evidence>
<proteinExistence type="predicted"/>
<dbReference type="EMBL" id="UHIP01000001">
    <property type="protein sequence ID" value="SUP24398.1"/>
    <property type="molecule type" value="Genomic_DNA"/>
</dbReference>
<evidence type="ECO:0000259" key="2">
    <source>
        <dbReference type="SMART" id="SM01204"/>
    </source>
</evidence>
<dbReference type="Pfam" id="PF10442">
    <property type="entry name" value="FIST_C"/>
    <property type="match status" value="1"/>
</dbReference>
<dbReference type="SMART" id="SM00897">
    <property type="entry name" value="FIST"/>
    <property type="match status" value="1"/>
</dbReference>